<dbReference type="PRINTS" id="PR00502">
    <property type="entry name" value="NUDIXFAMILY"/>
</dbReference>
<protein>
    <submittedName>
        <fullName evidence="8">ADP-ribose pyrophosphatase YjhB, NUDIX family</fullName>
    </submittedName>
</protein>
<evidence type="ECO:0000256" key="1">
    <source>
        <dbReference type="ARBA" id="ARBA00001946"/>
    </source>
</evidence>
<gene>
    <name evidence="8" type="ORF">SAMN02745673_00613</name>
</gene>
<keyword evidence="3 5" id="KW-0378">Hydrolase</keyword>
<evidence type="ECO:0000256" key="4">
    <source>
        <dbReference type="ARBA" id="ARBA00022842"/>
    </source>
</evidence>
<dbReference type="AlphaFoldDB" id="A0A1T4LBV2"/>
<sequence length="175" mass="19129">MLSPSVGMRAPQGVIDDGTPPTPPPLRRAARVIVLDEAGRVLLLRIVDHGRVFWATPGGSLEAGESEEGAALREVAEELGLDGISLSPPLARRIKDHRVGTVQRRQVETYYLTRVDAARVDAVTGTQTDNIQERRWWHLEEIAAGTEPVYPAELTDLVETYLKEGGAPAFSAQLR</sequence>
<evidence type="ECO:0000313" key="9">
    <source>
        <dbReference type="Proteomes" id="UP000190637"/>
    </source>
</evidence>
<name>A0A1T4LBV2_9ACTN</name>
<feature type="region of interest" description="Disordered" evidence="6">
    <location>
        <begin position="1"/>
        <end position="24"/>
    </location>
</feature>
<comment type="cofactor">
    <cofactor evidence="1">
        <name>Mg(2+)</name>
        <dbReference type="ChEBI" id="CHEBI:18420"/>
    </cofactor>
</comment>
<dbReference type="InterPro" id="IPR015797">
    <property type="entry name" value="NUDIX_hydrolase-like_dom_sf"/>
</dbReference>
<dbReference type="Proteomes" id="UP000190637">
    <property type="component" value="Unassembled WGS sequence"/>
</dbReference>
<feature type="domain" description="Nudix hydrolase" evidence="7">
    <location>
        <begin position="25"/>
        <end position="160"/>
    </location>
</feature>
<evidence type="ECO:0000256" key="3">
    <source>
        <dbReference type="ARBA" id="ARBA00022801"/>
    </source>
</evidence>
<keyword evidence="9" id="KW-1185">Reference proteome</keyword>
<accession>A0A1T4LBV2</accession>
<dbReference type="SUPFAM" id="SSF55811">
    <property type="entry name" value="Nudix"/>
    <property type="match status" value="1"/>
</dbReference>
<dbReference type="InterPro" id="IPR000086">
    <property type="entry name" value="NUDIX_hydrolase_dom"/>
</dbReference>
<dbReference type="InterPro" id="IPR020476">
    <property type="entry name" value="Nudix_hydrolase"/>
</dbReference>
<organism evidence="8 9">
    <name type="scientific">Marinactinospora thermotolerans DSM 45154</name>
    <dbReference type="NCBI Taxonomy" id="1122192"/>
    <lineage>
        <taxon>Bacteria</taxon>
        <taxon>Bacillati</taxon>
        <taxon>Actinomycetota</taxon>
        <taxon>Actinomycetes</taxon>
        <taxon>Streptosporangiales</taxon>
        <taxon>Nocardiopsidaceae</taxon>
        <taxon>Marinactinospora</taxon>
    </lineage>
</organism>
<dbReference type="PANTHER" id="PTHR43046">
    <property type="entry name" value="GDP-MANNOSE MANNOSYL HYDROLASE"/>
    <property type="match status" value="1"/>
</dbReference>
<dbReference type="GO" id="GO:0016787">
    <property type="term" value="F:hydrolase activity"/>
    <property type="evidence" value="ECO:0007669"/>
    <property type="project" value="UniProtKB-KW"/>
</dbReference>
<comment type="similarity">
    <text evidence="2 5">Belongs to the Nudix hydrolase family.</text>
</comment>
<dbReference type="CDD" id="cd04685">
    <property type="entry name" value="NUDIX_Hydrolase"/>
    <property type="match status" value="1"/>
</dbReference>
<evidence type="ECO:0000256" key="6">
    <source>
        <dbReference type="SAM" id="MobiDB-lite"/>
    </source>
</evidence>
<evidence type="ECO:0000313" key="8">
    <source>
        <dbReference type="EMBL" id="SJZ52141.1"/>
    </source>
</evidence>
<dbReference type="EMBL" id="FUWS01000002">
    <property type="protein sequence ID" value="SJZ52141.1"/>
    <property type="molecule type" value="Genomic_DNA"/>
</dbReference>
<dbReference type="STRING" id="1122192.SAMN02745673_00613"/>
<evidence type="ECO:0000256" key="2">
    <source>
        <dbReference type="ARBA" id="ARBA00005582"/>
    </source>
</evidence>
<dbReference type="PANTHER" id="PTHR43046:SF12">
    <property type="entry name" value="GDP-MANNOSE MANNOSYL HYDROLASE"/>
    <property type="match status" value="1"/>
</dbReference>
<evidence type="ECO:0000256" key="5">
    <source>
        <dbReference type="RuleBase" id="RU003476"/>
    </source>
</evidence>
<dbReference type="PROSITE" id="PS00893">
    <property type="entry name" value="NUDIX_BOX"/>
    <property type="match status" value="1"/>
</dbReference>
<keyword evidence="4" id="KW-0460">Magnesium</keyword>
<dbReference type="PROSITE" id="PS51462">
    <property type="entry name" value="NUDIX"/>
    <property type="match status" value="1"/>
</dbReference>
<dbReference type="Pfam" id="PF00293">
    <property type="entry name" value="NUDIX"/>
    <property type="match status" value="1"/>
</dbReference>
<proteinExistence type="inferred from homology"/>
<evidence type="ECO:0000259" key="7">
    <source>
        <dbReference type="PROSITE" id="PS51462"/>
    </source>
</evidence>
<dbReference type="InterPro" id="IPR020084">
    <property type="entry name" value="NUDIX_hydrolase_CS"/>
</dbReference>
<dbReference type="Gene3D" id="3.90.79.10">
    <property type="entry name" value="Nucleoside Triphosphate Pyrophosphohydrolase"/>
    <property type="match status" value="1"/>
</dbReference>
<reference evidence="8 9" key="1">
    <citation type="submission" date="2017-02" db="EMBL/GenBank/DDBJ databases">
        <authorList>
            <person name="Peterson S.W."/>
        </authorList>
    </citation>
    <scope>NUCLEOTIDE SEQUENCE [LARGE SCALE GENOMIC DNA]</scope>
    <source>
        <strain evidence="8 9">DSM 45154</strain>
    </source>
</reference>